<evidence type="ECO:0000256" key="3">
    <source>
        <dbReference type="ARBA" id="ARBA00022801"/>
    </source>
</evidence>
<dbReference type="SMART" id="SM00191">
    <property type="entry name" value="Int_alpha"/>
    <property type="match status" value="7"/>
</dbReference>
<sequence length="563" mass="58666">MKRSDVNNNFNKVGGSKKRRETVTSATLLGMVFVLASITTPFYGIGNSNSAYAQGSDQIVDFNGDGYEDIAIGVPFEEFGTLTDAGIINVLYGSSSGLQASSPADQTWSQDTSSVKDVAEDFDYFGWSLAAGDFNGDSYTDLAVGVPAENVGSITDAGAVNILYGSSSGLQASSPDDQIWHQDTSSVKDVAEIGDNFGWSLAAGDFNGDGKDDLAVGVPFEDIGSITDAGAVNILYGSSSGLQASSPDDQIWHQDTSSVKDVAEDFDLFGYSLTTGDFNNDGKDDLAVGVLAESVGIITGAGAVNILYGSSSGLQASSPDDQIWHQDTSSVKDVAEDFDLFGYSLTTGDFNNDGKDDLAVGVPFEDIGSITDAGIINVLYGSSSGLQASSPDDQIWHQDSPNVDGVAEDTDFFGWSLATGDFNNDGKDDLAVGVPFEDIGSPTIFEAGIVQVLYGSSSGLQASSPADQTWSQDTSSVKDVAETNDSFGWSLAAGDFNNDGKDDLAVGVPFESVGSVLDAGAVNILYGSSSGLQASSPDDQIWHQDSPNVDGVAESGDQLGYRL</sequence>
<gene>
    <name evidence="7" type="ORF">NCAV_0910</name>
</gene>
<dbReference type="PRINTS" id="PR01185">
    <property type="entry name" value="INTEGRINA"/>
</dbReference>
<feature type="compositionally biased region" description="Polar residues" evidence="5">
    <location>
        <begin position="535"/>
        <end position="547"/>
    </location>
</feature>
<keyword evidence="3" id="KW-0378">Hydrolase</keyword>
<organism evidence="7 8">
    <name type="scientific">Candidatus Nitrosocaldus cavascurensis</name>
    <dbReference type="NCBI Taxonomy" id="2058097"/>
    <lineage>
        <taxon>Archaea</taxon>
        <taxon>Nitrososphaerota</taxon>
        <taxon>Nitrososphaeria</taxon>
        <taxon>Candidatus Nitrosocaldales</taxon>
        <taxon>Candidatus Nitrosocaldaceae</taxon>
        <taxon>Candidatus Nitrosocaldus</taxon>
    </lineage>
</organism>
<dbReference type="EMBL" id="LT981265">
    <property type="protein sequence ID" value="SPC34087.1"/>
    <property type="molecule type" value="Genomic_DNA"/>
</dbReference>
<dbReference type="Proteomes" id="UP000236248">
    <property type="component" value="Chromosome NCAV"/>
</dbReference>
<feature type="transmembrane region" description="Helical" evidence="6">
    <location>
        <begin position="21"/>
        <end position="44"/>
    </location>
</feature>
<keyword evidence="7" id="KW-0401">Integrin</keyword>
<feature type="region of interest" description="Disordered" evidence="5">
    <location>
        <begin position="535"/>
        <end position="556"/>
    </location>
</feature>
<dbReference type="Pfam" id="PF01839">
    <property type="entry name" value="FG-GAP"/>
    <property type="match status" value="7"/>
</dbReference>
<keyword evidence="2" id="KW-0677">Repeat</keyword>
<keyword evidence="4" id="KW-0325">Glycoprotein</keyword>
<dbReference type="GO" id="GO:0016787">
    <property type="term" value="F:hydrolase activity"/>
    <property type="evidence" value="ECO:0007669"/>
    <property type="project" value="UniProtKB-KW"/>
</dbReference>
<evidence type="ECO:0000313" key="8">
    <source>
        <dbReference type="Proteomes" id="UP000236248"/>
    </source>
</evidence>
<keyword evidence="8" id="KW-1185">Reference proteome</keyword>
<reference evidence="8" key="1">
    <citation type="submission" date="2018-01" db="EMBL/GenBank/DDBJ databases">
        <authorList>
            <person name="Kerou L M."/>
        </authorList>
    </citation>
    <scope>NUCLEOTIDE SEQUENCE [LARGE SCALE GENOMIC DNA]</scope>
    <source>
        <strain evidence="8">SCU2</strain>
    </source>
</reference>
<name>A0A2K5AR32_9ARCH</name>
<evidence type="ECO:0000256" key="6">
    <source>
        <dbReference type="SAM" id="Phobius"/>
    </source>
</evidence>
<evidence type="ECO:0000256" key="1">
    <source>
        <dbReference type="ARBA" id="ARBA00022729"/>
    </source>
</evidence>
<keyword evidence="6" id="KW-1133">Transmembrane helix</keyword>
<dbReference type="KEGG" id="ncv:NCAV_0910"/>
<dbReference type="InterPro" id="IPR028994">
    <property type="entry name" value="Integrin_alpha_N"/>
</dbReference>
<keyword evidence="6" id="KW-0812">Transmembrane</keyword>
<dbReference type="AlphaFoldDB" id="A0A2K5AR32"/>
<evidence type="ECO:0000256" key="2">
    <source>
        <dbReference type="ARBA" id="ARBA00022737"/>
    </source>
</evidence>
<dbReference type="GO" id="GO:0007155">
    <property type="term" value="P:cell adhesion"/>
    <property type="evidence" value="ECO:0007669"/>
    <property type="project" value="InterPro"/>
</dbReference>
<dbReference type="PROSITE" id="PS51470">
    <property type="entry name" value="FG_GAP"/>
    <property type="match status" value="6"/>
</dbReference>
<dbReference type="PANTHER" id="PTHR23221">
    <property type="entry name" value="GLYCOSYLPHOSPHATIDYLINOSITOL PHOSPHOLIPASE D"/>
    <property type="match status" value="1"/>
</dbReference>
<accession>A0A2K5AR32</accession>
<dbReference type="PANTHER" id="PTHR23221:SF7">
    <property type="entry name" value="PHOSPHATIDYLINOSITOL-GLYCAN-SPECIFIC PHOSPHOLIPASE D"/>
    <property type="match status" value="1"/>
</dbReference>
<dbReference type="SUPFAM" id="SSF69318">
    <property type="entry name" value="Integrin alpha N-terminal domain"/>
    <property type="match status" value="3"/>
</dbReference>
<dbReference type="GeneID" id="41594964"/>
<protein>
    <submittedName>
        <fullName evidence="7">Putative integrin-like protein</fullName>
    </submittedName>
</protein>
<dbReference type="GO" id="GO:0008305">
    <property type="term" value="C:integrin complex"/>
    <property type="evidence" value="ECO:0007669"/>
    <property type="project" value="InterPro"/>
</dbReference>
<dbReference type="GO" id="GO:0007229">
    <property type="term" value="P:integrin-mediated signaling pathway"/>
    <property type="evidence" value="ECO:0007669"/>
    <property type="project" value="UniProtKB-KW"/>
</dbReference>
<dbReference type="InterPro" id="IPR000413">
    <property type="entry name" value="Integrin_alpha"/>
</dbReference>
<evidence type="ECO:0000256" key="5">
    <source>
        <dbReference type="SAM" id="MobiDB-lite"/>
    </source>
</evidence>
<dbReference type="Gene3D" id="2.130.10.130">
    <property type="entry name" value="Integrin alpha, N-terminal"/>
    <property type="match status" value="4"/>
</dbReference>
<keyword evidence="1" id="KW-0732">Signal</keyword>
<proteinExistence type="predicted"/>
<evidence type="ECO:0000256" key="4">
    <source>
        <dbReference type="ARBA" id="ARBA00023180"/>
    </source>
</evidence>
<dbReference type="InterPro" id="IPR013517">
    <property type="entry name" value="FG-GAP"/>
</dbReference>
<evidence type="ECO:0000313" key="7">
    <source>
        <dbReference type="EMBL" id="SPC34087.1"/>
    </source>
</evidence>
<dbReference type="RefSeq" id="WP_148695179.1">
    <property type="nucleotide sequence ID" value="NZ_LT981265.1"/>
</dbReference>
<dbReference type="InterPro" id="IPR013519">
    <property type="entry name" value="Int_alpha_beta-p"/>
</dbReference>
<keyword evidence="6" id="KW-0472">Membrane</keyword>